<gene>
    <name evidence="2" type="ORF">F4V91_05650</name>
</gene>
<evidence type="ECO:0000313" key="3">
    <source>
        <dbReference type="Proteomes" id="UP000386575"/>
    </source>
</evidence>
<evidence type="ECO:0000256" key="1">
    <source>
        <dbReference type="SAM" id="MobiDB-lite"/>
    </source>
</evidence>
<evidence type="ECO:0008006" key="4">
    <source>
        <dbReference type="Google" id="ProtNLM"/>
    </source>
</evidence>
<organism evidence="2 3">
    <name type="scientific">Neorhizobium galegae</name>
    <name type="common">Rhizobium galegae</name>
    <dbReference type="NCBI Taxonomy" id="399"/>
    <lineage>
        <taxon>Bacteria</taxon>
        <taxon>Pseudomonadati</taxon>
        <taxon>Pseudomonadota</taxon>
        <taxon>Alphaproteobacteria</taxon>
        <taxon>Hyphomicrobiales</taxon>
        <taxon>Rhizobiaceae</taxon>
        <taxon>Rhizobium/Agrobacterium group</taxon>
        <taxon>Neorhizobium</taxon>
    </lineage>
</organism>
<reference evidence="2 3" key="1">
    <citation type="submission" date="2019-09" db="EMBL/GenBank/DDBJ databases">
        <title>Genome sequencing of Ng87 strain.</title>
        <authorList>
            <person name="Karasev E.S."/>
            <person name="Andronov E."/>
        </authorList>
    </citation>
    <scope>NUCLEOTIDE SEQUENCE [LARGE SCALE GENOMIC DNA]</scope>
    <source>
        <strain evidence="2 3">Ng87</strain>
    </source>
</reference>
<dbReference type="AlphaFoldDB" id="A0A6A1TP35"/>
<dbReference type="SUPFAM" id="SSF47598">
    <property type="entry name" value="Ribbon-helix-helix"/>
    <property type="match status" value="1"/>
</dbReference>
<proteinExistence type="predicted"/>
<dbReference type="RefSeq" id="WP_151041565.1">
    <property type="nucleotide sequence ID" value="NZ_VZUL01000002.1"/>
</dbReference>
<name>A0A6A1TP35_NEOGA</name>
<dbReference type="InterPro" id="IPR010985">
    <property type="entry name" value="Ribbon_hlx_hlx"/>
</dbReference>
<accession>A0A6A1TP35</accession>
<comment type="caution">
    <text evidence="2">The sequence shown here is derived from an EMBL/GenBank/DDBJ whole genome shotgun (WGS) entry which is preliminary data.</text>
</comment>
<dbReference type="Proteomes" id="UP000386575">
    <property type="component" value="Unassembled WGS sequence"/>
</dbReference>
<sequence length="97" mass="10776">MQSHPLSLRLKPDVQARLQAEAEASEQTMTEIAATAIETYLESQAEKRLQLEQAIASADEGTFVSSKEMADWIASWGSENELPEPEPDIFSKPSRRA</sequence>
<dbReference type="EMBL" id="VZUL01000002">
    <property type="protein sequence ID" value="KAB1085956.1"/>
    <property type="molecule type" value="Genomic_DNA"/>
</dbReference>
<protein>
    <recommendedName>
        <fullName evidence="4">CopG family transcriptional regulator</fullName>
    </recommendedName>
</protein>
<evidence type="ECO:0000313" key="2">
    <source>
        <dbReference type="EMBL" id="KAB1085956.1"/>
    </source>
</evidence>
<feature type="region of interest" description="Disordered" evidence="1">
    <location>
        <begin position="76"/>
        <end position="97"/>
    </location>
</feature>
<dbReference type="GO" id="GO:0006355">
    <property type="term" value="P:regulation of DNA-templated transcription"/>
    <property type="evidence" value="ECO:0007669"/>
    <property type="project" value="InterPro"/>
</dbReference>